<name>A0ACB9EKR7_ARCLA</name>
<reference evidence="2" key="1">
    <citation type="journal article" date="2022" name="Mol. Ecol. Resour.">
        <title>The genomes of chicory, endive, great burdock and yacon provide insights into Asteraceae palaeo-polyploidization history and plant inulin production.</title>
        <authorList>
            <person name="Fan W."/>
            <person name="Wang S."/>
            <person name="Wang H."/>
            <person name="Wang A."/>
            <person name="Jiang F."/>
            <person name="Liu H."/>
            <person name="Zhao H."/>
            <person name="Xu D."/>
            <person name="Zhang Y."/>
        </authorList>
    </citation>
    <scope>NUCLEOTIDE SEQUENCE [LARGE SCALE GENOMIC DNA]</scope>
    <source>
        <strain evidence="2">cv. Niubang</strain>
    </source>
</reference>
<protein>
    <submittedName>
        <fullName evidence="1">Uncharacterized protein</fullName>
    </submittedName>
</protein>
<sequence>MAEDHDYEDDVLASFSPQNNLHIYPSDFDFNSSQGFFYRPTRLLHRNPPRISPFDRPNQLNFGIDMFHQSESQPQPHSASRVIEESHLVPSDHSFGVQEGNDDINLDVEFGSGLGFFVENHDNPNTNAAADNDDNSEFTVAGSRDYHVARSESVVSSYESGAPEFFIGGVRVTDLGSDSNESEETEIVEVEPDSGLEIVAGCDDDESSIHLCWDAFRLEDDNIPVNPNANVNEDFEWEEVHDGNEEREVLSMFFEADVDDEDDDDASVLPGIPPGGEQFQEIQEAFEWQVLSNVRDFEPTQDLADDDYNYTEYEMFFGQFGDTDVSSLGRPPASKLAVANLSTVVVTLEDVEKNNALCAVCKDEVGVGEMATLLPCSHRYHGDCIVAWLGIRNTCPVCRHELPTDDVDYELRKTERVL</sequence>
<accession>A0ACB9EKR7</accession>
<organism evidence="1 2">
    <name type="scientific">Arctium lappa</name>
    <name type="common">Greater burdock</name>
    <name type="synonym">Lappa major</name>
    <dbReference type="NCBI Taxonomy" id="4217"/>
    <lineage>
        <taxon>Eukaryota</taxon>
        <taxon>Viridiplantae</taxon>
        <taxon>Streptophyta</taxon>
        <taxon>Embryophyta</taxon>
        <taxon>Tracheophyta</taxon>
        <taxon>Spermatophyta</taxon>
        <taxon>Magnoliopsida</taxon>
        <taxon>eudicotyledons</taxon>
        <taxon>Gunneridae</taxon>
        <taxon>Pentapetalae</taxon>
        <taxon>asterids</taxon>
        <taxon>campanulids</taxon>
        <taxon>Asterales</taxon>
        <taxon>Asteraceae</taxon>
        <taxon>Carduoideae</taxon>
        <taxon>Cardueae</taxon>
        <taxon>Arctiinae</taxon>
        <taxon>Arctium</taxon>
    </lineage>
</organism>
<reference evidence="1 2" key="2">
    <citation type="journal article" date="2022" name="Mol. Ecol. Resour.">
        <title>The genomes of chicory, endive, great burdock and yacon provide insights into Asteraceae paleo-polyploidization history and plant inulin production.</title>
        <authorList>
            <person name="Fan W."/>
            <person name="Wang S."/>
            <person name="Wang H."/>
            <person name="Wang A."/>
            <person name="Jiang F."/>
            <person name="Liu H."/>
            <person name="Zhao H."/>
            <person name="Xu D."/>
            <person name="Zhang Y."/>
        </authorList>
    </citation>
    <scope>NUCLEOTIDE SEQUENCE [LARGE SCALE GENOMIC DNA]</scope>
    <source>
        <strain evidence="2">cv. Niubang</strain>
    </source>
</reference>
<evidence type="ECO:0000313" key="1">
    <source>
        <dbReference type="EMBL" id="KAI3759230.1"/>
    </source>
</evidence>
<keyword evidence="2" id="KW-1185">Reference proteome</keyword>
<proteinExistence type="predicted"/>
<comment type="caution">
    <text evidence="1">The sequence shown here is derived from an EMBL/GenBank/DDBJ whole genome shotgun (WGS) entry which is preliminary data.</text>
</comment>
<dbReference type="Proteomes" id="UP001055879">
    <property type="component" value="Linkage Group LG02"/>
</dbReference>
<evidence type="ECO:0000313" key="2">
    <source>
        <dbReference type="Proteomes" id="UP001055879"/>
    </source>
</evidence>
<dbReference type="EMBL" id="CM042048">
    <property type="protein sequence ID" value="KAI3759230.1"/>
    <property type="molecule type" value="Genomic_DNA"/>
</dbReference>
<gene>
    <name evidence="1" type="ORF">L6452_06887</name>
</gene>